<feature type="compositionally biased region" description="Basic and acidic residues" evidence="1">
    <location>
        <begin position="112"/>
        <end position="121"/>
    </location>
</feature>
<evidence type="ECO:0000313" key="2">
    <source>
        <dbReference type="EMBL" id="MBD8050755.1"/>
    </source>
</evidence>
<comment type="caution">
    <text evidence="2">The sequence shown here is derived from an EMBL/GenBank/DDBJ whole genome shotgun (WGS) entry which is preliminary data.</text>
</comment>
<evidence type="ECO:0000313" key="3">
    <source>
        <dbReference type="Proteomes" id="UP000647424"/>
    </source>
</evidence>
<dbReference type="InterPro" id="IPR005358">
    <property type="entry name" value="Puta_zinc/iron-chelating_dom"/>
</dbReference>
<name>A0A927FJN4_9BURK</name>
<dbReference type="AlphaFoldDB" id="A0A927FJN4"/>
<keyword evidence="3" id="KW-1185">Reference proteome</keyword>
<protein>
    <submittedName>
        <fullName evidence="2">YkgJ family cysteine cluster protein</fullName>
    </submittedName>
</protein>
<dbReference type="Pfam" id="PF03692">
    <property type="entry name" value="CxxCxxCC"/>
    <property type="match status" value="1"/>
</dbReference>
<dbReference type="Proteomes" id="UP000647424">
    <property type="component" value="Unassembled WGS sequence"/>
</dbReference>
<proteinExistence type="predicted"/>
<organism evidence="2 3">
    <name type="scientific">Limnohabitans radicicola</name>
    <dbReference type="NCBI Taxonomy" id="2771427"/>
    <lineage>
        <taxon>Bacteria</taxon>
        <taxon>Pseudomonadati</taxon>
        <taxon>Pseudomonadota</taxon>
        <taxon>Betaproteobacteria</taxon>
        <taxon>Burkholderiales</taxon>
        <taxon>Comamonadaceae</taxon>
        <taxon>Limnohabitans</taxon>
    </lineage>
</organism>
<feature type="region of interest" description="Disordered" evidence="1">
    <location>
        <begin position="101"/>
        <end position="121"/>
    </location>
</feature>
<reference evidence="2" key="1">
    <citation type="submission" date="2020-09" db="EMBL/GenBank/DDBJ databases">
        <title>Genome seq and assembly of Limnohabitants sp.</title>
        <authorList>
            <person name="Chhetri G."/>
        </authorList>
    </citation>
    <scope>NUCLEOTIDE SEQUENCE</scope>
    <source>
        <strain evidence="2">JUR4</strain>
    </source>
</reference>
<dbReference type="EMBL" id="JACYFT010000002">
    <property type="protein sequence ID" value="MBD8050755.1"/>
    <property type="molecule type" value="Genomic_DNA"/>
</dbReference>
<sequence>MSHDVTPSPCTRCGACCASFRVSFYWADAASHGLAEDCYEALTPVMACMKGTYSKAPRCTALSGQIGQQVACTVYEHRPGPCRELQAGDDKCRLARQRHGLPPLLPASSKLVPHEPRQSHP</sequence>
<accession>A0A927FJN4</accession>
<evidence type="ECO:0000256" key="1">
    <source>
        <dbReference type="SAM" id="MobiDB-lite"/>
    </source>
</evidence>
<gene>
    <name evidence="2" type="ORF">IC609_09370</name>
</gene>
<dbReference type="RefSeq" id="WP_191819238.1">
    <property type="nucleotide sequence ID" value="NZ_JACYFT010000002.1"/>
</dbReference>